<dbReference type="RefSeq" id="XP_041199553.1">
    <property type="nucleotide sequence ID" value="XM_041339022.1"/>
</dbReference>
<evidence type="ECO:0000313" key="3">
    <source>
        <dbReference type="Proteomes" id="UP000807769"/>
    </source>
</evidence>
<name>A0A9P7JJM9_9AGAM</name>
<dbReference type="Proteomes" id="UP000807769">
    <property type="component" value="Unassembled WGS sequence"/>
</dbReference>
<feature type="compositionally biased region" description="Acidic residues" evidence="1">
    <location>
        <begin position="167"/>
        <end position="176"/>
    </location>
</feature>
<dbReference type="OrthoDB" id="3239894at2759"/>
<dbReference type="EMBL" id="JABBWG010000001">
    <property type="protein sequence ID" value="KAG1826706.1"/>
    <property type="molecule type" value="Genomic_DNA"/>
</dbReference>
<keyword evidence="3" id="KW-1185">Reference proteome</keyword>
<protein>
    <submittedName>
        <fullName evidence="2">Uncharacterized protein</fullName>
    </submittedName>
</protein>
<evidence type="ECO:0000313" key="2">
    <source>
        <dbReference type="EMBL" id="KAG1826706.1"/>
    </source>
</evidence>
<reference evidence="2" key="1">
    <citation type="journal article" date="2020" name="New Phytol.">
        <title>Comparative genomics reveals dynamic genome evolution in host specialist ectomycorrhizal fungi.</title>
        <authorList>
            <person name="Lofgren L.A."/>
            <person name="Nguyen N.H."/>
            <person name="Vilgalys R."/>
            <person name="Ruytinx J."/>
            <person name="Liao H.L."/>
            <person name="Branco S."/>
            <person name="Kuo A."/>
            <person name="LaButti K."/>
            <person name="Lipzen A."/>
            <person name="Andreopoulos W."/>
            <person name="Pangilinan J."/>
            <person name="Riley R."/>
            <person name="Hundley H."/>
            <person name="Na H."/>
            <person name="Barry K."/>
            <person name="Grigoriev I.V."/>
            <person name="Stajich J.E."/>
            <person name="Kennedy P.G."/>
        </authorList>
    </citation>
    <scope>NUCLEOTIDE SEQUENCE</scope>
    <source>
        <strain evidence="2">MN1</strain>
    </source>
</reference>
<dbReference type="GeneID" id="64633038"/>
<comment type="caution">
    <text evidence="2">The sequence shown here is derived from an EMBL/GenBank/DDBJ whole genome shotgun (WGS) entry which is preliminary data.</text>
</comment>
<dbReference type="AlphaFoldDB" id="A0A9P7JJM9"/>
<sequence length="176" mass="19421">MADQWLLLSMVYGPVIPLISQVPRLWSVCLPSHADEELLNQQVALITWMEAKKVLQASLKMDKKNTLAEAKKKGKEAYAAEKACITNEKAVAAEAKRVAKLHAAAVKQAEKARLSAEKKAKTMQRKSTKWKAGLQVVEDLPEGQVRPPPPPPACQQTTILDEVSPQPDDDVDLKFS</sequence>
<evidence type="ECO:0000256" key="1">
    <source>
        <dbReference type="SAM" id="MobiDB-lite"/>
    </source>
</evidence>
<accession>A0A9P7JJM9</accession>
<organism evidence="2 3">
    <name type="scientific">Suillus subaureus</name>
    <dbReference type="NCBI Taxonomy" id="48587"/>
    <lineage>
        <taxon>Eukaryota</taxon>
        <taxon>Fungi</taxon>
        <taxon>Dikarya</taxon>
        <taxon>Basidiomycota</taxon>
        <taxon>Agaricomycotina</taxon>
        <taxon>Agaricomycetes</taxon>
        <taxon>Agaricomycetidae</taxon>
        <taxon>Boletales</taxon>
        <taxon>Suillineae</taxon>
        <taxon>Suillaceae</taxon>
        <taxon>Suillus</taxon>
    </lineage>
</organism>
<feature type="region of interest" description="Disordered" evidence="1">
    <location>
        <begin position="116"/>
        <end position="176"/>
    </location>
</feature>
<proteinExistence type="predicted"/>
<gene>
    <name evidence="2" type="ORF">BJ212DRAFT_1473938</name>
</gene>